<feature type="domain" description="BTB" evidence="2">
    <location>
        <begin position="24"/>
        <end position="81"/>
    </location>
</feature>
<feature type="compositionally biased region" description="Polar residues" evidence="1">
    <location>
        <begin position="362"/>
        <end position="381"/>
    </location>
</feature>
<gene>
    <name evidence="3" type="ORF">PMAYCL1PPCAC_07368</name>
</gene>
<reference evidence="4" key="1">
    <citation type="submission" date="2022-10" db="EMBL/GenBank/DDBJ databases">
        <title>Genome assembly of Pristionchus species.</title>
        <authorList>
            <person name="Yoshida K."/>
            <person name="Sommer R.J."/>
        </authorList>
    </citation>
    <scope>NUCLEOTIDE SEQUENCE [LARGE SCALE GENOMIC DNA]</scope>
    <source>
        <strain evidence="4">RS5460</strain>
    </source>
</reference>
<proteinExistence type="predicted"/>
<comment type="caution">
    <text evidence="3">The sequence shown here is derived from an EMBL/GenBank/DDBJ whole genome shotgun (WGS) entry which is preliminary data.</text>
</comment>
<sequence length="478" mass="55300">FKMALPNSYDRGRYDEFDHSRLLDKVRFNCHGTIVTTSSSLLSLHSKYFREFFIVNNTHNAGKYNLRYDPDTFKDLLNMMYPCKHPPIGDTEWNSKAERRLELALKLNIPKIVKMLLTNFRPTEDLQSNALKAIDLVAPHSRFTHLLTPYLNAFNDSNELFEHVRRRKIEMSDKTKAVIFDHFTEGEPLSKRRRSGNDEFPTETVFFDVDPAWPDTRVIVIDGVSILVSTSTLALHSMVFREWFIDDRTRIGPKRDAHFYNGIGLREMTRFLSIIATDSVDEVDESLLDAVFHLQAKRAQVICEEWLWRNKIDNGDYHFLKMIINIRGKYGKLDDAYVLSLAPLLFNRMELREEGPLDPSAWGTTASSSHGTPLRSMQNIPSHMLTPARTPRTPIKTTTTTPAATRPTPTNETAGRNERDSVMFFFSGLDDDNRSRVDRLLARWEAGRLRVIVRDESGRDHVIYLNRNESHLHDLRVE</sequence>
<dbReference type="InterPro" id="IPR011333">
    <property type="entry name" value="SKP1/BTB/POZ_sf"/>
</dbReference>
<evidence type="ECO:0000313" key="3">
    <source>
        <dbReference type="EMBL" id="GMR37173.1"/>
    </source>
</evidence>
<evidence type="ECO:0000259" key="2">
    <source>
        <dbReference type="PROSITE" id="PS50097"/>
    </source>
</evidence>
<feature type="compositionally biased region" description="Low complexity" evidence="1">
    <location>
        <begin position="386"/>
        <end position="410"/>
    </location>
</feature>
<organism evidence="3 4">
    <name type="scientific">Pristionchus mayeri</name>
    <dbReference type="NCBI Taxonomy" id="1317129"/>
    <lineage>
        <taxon>Eukaryota</taxon>
        <taxon>Metazoa</taxon>
        <taxon>Ecdysozoa</taxon>
        <taxon>Nematoda</taxon>
        <taxon>Chromadorea</taxon>
        <taxon>Rhabditida</taxon>
        <taxon>Rhabditina</taxon>
        <taxon>Diplogasteromorpha</taxon>
        <taxon>Diplogasteroidea</taxon>
        <taxon>Neodiplogasteridae</taxon>
        <taxon>Pristionchus</taxon>
    </lineage>
</organism>
<dbReference type="PROSITE" id="PS50097">
    <property type="entry name" value="BTB"/>
    <property type="match status" value="1"/>
</dbReference>
<accession>A0AAN5C4N6</accession>
<feature type="non-terminal residue" evidence="3">
    <location>
        <position position="1"/>
    </location>
</feature>
<dbReference type="InterPro" id="IPR000210">
    <property type="entry name" value="BTB/POZ_dom"/>
</dbReference>
<evidence type="ECO:0000313" key="4">
    <source>
        <dbReference type="Proteomes" id="UP001328107"/>
    </source>
</evidence>
<dbReference type="AlphaFoldDB" id="A0AAN5C4N6"/>
<dbReference type="Pfam" id="PF00651">
    <property type="entry name" value="BTB"/>
    <property type="match status" value="1"/>
</dbReference>
<feature type="region of interest" description="Disordered" evidence="1">
    <location>
        <begin position="357"/>
        <end position="415"/>
    </location>
</feature>
<dbReference type="Gene3D" id="3.30.710.10">
    <property type="entry name" value="Potassium Channel Kv1.1, Chain A"/>
    <property type="match status" value="1"/>
</dbReference>
<keyword evidence="4" id="KW-1185">Reference proteome</keyword>
<dbReference type="EMBL" id="BTRK01000002">
    <property type="protein sequence ID" value="GMR37173.1"/>
    <property type="molecule type" value="Genomic_DNA"/>
</dbReference>
<dbReference type="SMART" id="SM00225">
    <property type="entry name" value="BTB"/>
    <property type="match status" value="2"/>
</dbReference>
<name>A0AAN5C4N6_9BILA</name>
<protein>
    <recommendedName>
        <fullName evidence="2">BTB domain-containing protein</fullName>
    </recommendedName>
</protein>
<evidence type="ECO:0000256" key="1">
    <source>
        <dbReference type="SAM" id="MobiDB-lite"/>
    </source>
</evidence>
<dbReference type="Proteomes" id="UP001328107">
    <property type="component" value="Unassembled WGS sequence"/>
</dbReference>
<dbReference type="SUPFAM" id="SSF54695">
    <property type="entry name" value="POZ domain"/>
    <property type="match status" value="1"/>
</dbReference>